<reference evidence="1" key="1">
    <citation type="submission" date="2023-10" db="EMBL/GenBank/DDBJ databases">
        <title>Genome assembly of Pristionchus species.</title>
        <authorList>
            <person name="Yoshida K."/>
            <person name="Sommer R.J."/>
        </authorList>
    </citation>
    <scope>NUCLEOTIDE SEQUENCE</scope>
    <source>
        <strain evidence="1">RS5133</strain>
    </source>
</reference>
<protein>
    <submittedName>
        <fullName evidence="1">Uncharacterized protein</fullName>
    </submittedName>
</protein>
<evidence type="ECO:0000313" key="2">
    <source>
        <dbReference type="Proteomes" id="UP001432322"/>
    </source>
</evidence>
<sequence>EWRAKAFQLSSTNRIGNLLTRSIEVMQTAVRNGLPSEKTKFLLASLERDQKLSMEYDNKRNDLLHEFSYAFCVGLRASIESIIDKQPNFSPLDYSEQQPLCVLQNGVRSRNA</sequence>
<keyword evidence="2" id="KW-1185">Reference proteome</keyword>
<gene>
    <name evidence="1" type="ORF">PFISCL1PPCAC_8821</name>
</gene>
<feature type="non-terminal residue" evidence="1">
    <location>
        <position position="1"/>
    </location>
</feature>
<dbReference type="EMBL" id="BTSY01000003">
    <property type="protein sequence ID" value="GMT17524.1"/>
    <property type="molecule type" value="Genomic_DNA"/>
</dbReference>
<dbReference type="AlphaFoldDB" id="A0AAV5VDM1"/>
<evidence type="ECO:0000313" key="1">
    <source>
        <dbReference type="EMBL" id="GMT17524.1"/>
    </source>
</evidence>
<comment type="caution">
    <text evidence="1">The sequence shown here is derived from an EMBL/GenBank/DDBJ whole genome shotgun (WGS) entry which is preliminary data.</text>
</comment>
<proteinExistence type="predicted"/>
<accession>A0AAV5VDM1</accession>
<feature type="non-terminal residue" evidence="1">
    <location>
        <position position="112"/>
    </location>
</feature>
<organism evidence="1 2">
    <name type="scientific">Pristionchus fissidentatus</name>
    <dbReference type="NCBI Taxonomy" id="1538716"/>
    <lineage>
        <taxon>Eukaryota</taxon>
        <taxon>Metazoa</taxon>
        <taxon>Ecdysozoa</taxon>
        <taxon>Nematoda</taxon>
        <taxon>Chromadorea</taxon>
        <taxon>Rhabditida</taxon>
        <taxon>Rhabditina</taxon>
        <taxon>Diplogasteromorpha</taxon>
        <taxon>Diplogasteroidea</taxon>
        <taxon>Neodiplogasteridae</taxon>
        <taxon>Pristionchus</taxon>
    </lineage>
</organism>
<name>A0AAV5VDM1_9BILA</name>
<dbReference type="Proteomes" id="UP001432322">
    <property type="component" value="Unassembled WGS sequence"/>
</dbReference>